<keyword evidence="7 11" id="KW-0067">ATP-binding</keyword>
<evidence type="ECO:0000256" key="6">
    <source>
        <dbReference type="ARBA" id="ARBA00022741"/>
    </source>
</evidence>
<dbReference type="SUPFAM" id="SSF55190">
    <property type="entry name" value="Arginyl-tRNA synthetase (ArgRS), N-terminal 'additional' domain"/>
    <property type="match status" value="1"/>
</dbReference>
<evidence type="ECO:0000256" key="5">
    <source>
        <dbReference type="ARBA" id="ARBA00022598"/>
    </source>
</evidence>
<evidence type="ECO:0000256" key="7">
    <source>
        <dbReference type="ARBA" id="ARBA00022840"/>
    </source>
</evidence>
<feature type="short sequence motif" description="'HIGH' region" evidence="11">
    <location>
        <begin position="151"/>
        <end position="161"/>
    </location>
</feature>
<dbReference type="Pfam" id="PF00750">
    <property type="entry name" value="tRNA-synt_1d"/>
    <property type="match status" value="1"/>
</dbReference>
<comment type="similarity">
    <text evidence="2 11 12">Belongs to the class-I aminoacyl-tRNA synthetase family.</text>
</comment>
<evidence type="ECO:0000256" key="4">
    <source>
        <dbReference type="ARBA" id="ARBA00022490"/>
    </source>
</evidence>
<evidence type="ECO:0000256" key="8">
    <source>
        <dbReference type="ARBA" id="ARBA00022917"/>
    </source>
</evidence>
<dbReference type="Pfam" id="PF03485">
    <property type="entry name" value="Arg_tRNA_synt_N"/>
    <property type="match status" value="1"/>
</dbReference>
<dbReference type="InterPro" id="IPR001278">
    <property type="entry name" value="Arg-tRNA-ligase"/>
</dbReference>
<sequence>MTGHNGVYHSRAAKRGVYDYRVTPETLAEKVLSAARAAFEALGLDAAVLPAHTAVERPRDPKHGDYASNIALQSAKKAGTNPRALAEQIARNLAATDGVAKVDIAGPGFLNITLDAAAAGEIAGKIVAAGPVYGDNGSMAGHHINLEFVSANPTGPVHVGGTRWAAVGDALARVMRSSGAKVTAEYYFNDAGVQISNFAASLLASAKGEPTPENGYGGEYIGEIAQQVLQQRPDALESEDPKEVFREIGVGLMFDEIKADLGNFGTHFDVYFNEKDLHDKGELDAALARLDQQGHIFESEGAVFLRTTTFGDDKDRALKKSNGEWTYFAADCAYYLDKRDRGFDKLVLMLGADHHGYIGRMQAMSQAFGDKPGTLEILIGQMVNLLKDGQPVRMAKRYGNVITLNDIVEAIGVDAARYVLARYSSDSTIDIDIDLWTKHGNDNPVYYVQYAHSRTCGIARNAADRGVERGDGYDAALLNQPQETGLLKVLAEFPSVVATAAELREPHRIARYAEELAAAWHRFQNAGLRILPYPDEETTPVHVARLWLTDATRVVLANALGLLGVSAPERM</sequence>
<dbReference type="InterPro" id="IPR035684">
    <property type="entry name" value="ArgRS_core"/>
</dbReference>
<dbReference type="AlphaFoldDB" id="A0A1G6TW14"/>
<dbReference type="InterPro" id="IPR008909">
    <property type="entry name" value="DALR_anticod-bd"/>
</dbReference>
<organism evidence="15 16">
    <name type="scientific">Glycomyces harbinensis</name>
    <dbReference type="NCBI Taxonomy" id="58114"/>
    <lineage>
        <taxon>Bacteria</taxon>
        <taxon>Bacillati</taxon>
        <taxon>Actinomycetota</taxon>
        <taxon>Actinomycetes</taxon>
        <taxon>Glycomycetales</taxon>
        <taxon>Glycomycetaceae</taxon>
        <taxon>Glycomyces</taxon>
    </lineage>
</organism>
<feature type="domain" description="DALR anticodon binding" evidence="13">
    <location>
        <begin position="448"/>
        <end position="571"/>
    </location>
</feature>
<dbReference type="PANTHER" id="PTHR11956">
    <property type="entry name" value="ARGINYL-TRNA SYNTHETASE"/>
    <property type="match status" value="1"/>
</dbReference>
<proteinExistence type="inferred from homology"/>
<dbReference type="InterPro" id="IPR001412">
    <property type="entry name" value="aa-tRNA-synth_I_CS"/>
</dbReference>
<evidence type="ECO:0000259" key="14">
    <source>
        <dbReference type="SMART" id="SM01016"/>
    </source>
</evidence>
<keyword evidence="8 11" id="KW-0648">Protein biosynthesis</keyword>
<dbReference type="FunFam" id="1.10.730.10:FF:000008">
    <property type="entry name" value="Arginine--tRNA ligase"/>
    <property type="match status" value="1"/>
</dbReference>
<dbReference type="GO" id="GO:0005737">
    <property type="term" value="C:cytoplasm"/>
    <property type="evidence" value="ECO:0007669"/>
    <property type="project" value="UniProtKB-SubCell"/>
</dbReference>
<comment type="subcellular location">
    <subcellularLocation>
        <location evidence="1 11">Cytoplasm</location>
    </subcellularLocation>
</comment>
<evidence type="ECO:0000256" key="1">
    <source>
        <dbReference type="ARBA" id="ARBA00004496"/>
    </source>
</evidence>
<dbReference type="GO" id="GO:0004814">
    <property type="term" value="F:arginine-tRNA ligase activity"/>
    <property type="evidence" value="ECO:0007669"/>
    <property type="project" value="UniProtKB-UniRule"/>
</dbReference>
<evidence type="ECO:0000256" key="10">
    <source>
        <dbReference type="ARBA" id="ARBA00049339"/>
    </source>
</evidence>
<dbReference type="STRING" id="58114.SAMN05216270_103180"/>
<keyword evidence="16" id="KW-1185">Reference proteome</keyword>
<dbReference type="Gene3D" id="1.10.730.10">
    <property type="entry name" value="Isoleucyl-tRNA Synthetase, Domain 1"/>
    <property type="match status" value="1"/>
</dbReference>
<dbReference type="Proteomes" id="UP000198949">
    <property type="component" value="Unassembled WGS sequence"/>
</dbReference>
<dbReference type="PRINTS" id="PR01038">
    <property type="entry name" value="TRNASYNTHARG"/>
</dbReference>
<evidence type="ECO:0000256" key="12">
    <source>
        <dbReference type="RuleBase" id="RU363038"/>
    </source>
</evidence>
<evidence type="ECO:0000256" key="9">
    <source>
        <dbReference type="ARBA" id="ARBA00023146"/>
    </source>
</evidence>
<reference evidence="16" key="1">
    <citation type="submission" date="2016-10" db="EMBL/GenBank/DDBJ databases">
        <authorList>
            <person name="Varghese N."/>
            <person name="Submissions S."/>
        </authorList>
    </citation>
    <scope>NUCLEOTIDE SEQUENCE [LARGE SCALE GENOMIC DNA]</scope>
    <source>
        <strain evidence="16">CGMCC 4.3516</strain>
    </source>
</reference>
<dbReference type="SMART" id="SM01016">
    <property type="entry name" value="Arg_tRNA_synt_N"/>
    <property type="match status" value="1"/>
</dbReference>
<dbReference type="HAMAP" id="MF_00123">
    <property type="entry name" value="Arg_tRNA_synth"/>
    <property type="match status" value="1"/>
</dbReference>
<dbReference type="CDD" id="cd00671">
    <property type="entry name" value="ArgRS_core"/>
    <property type="match status" value="1"/>
</dbReference>
<keyword evidence="5 11" id="KW-0436">Ligase</keyword>
<accession>A0A1G6TW14</accession>
<comment type="catalytic activity">
    <reaction evidence="10 11">
        <text>tRNA(Arg) + L-arginine + ATP = L-arginyl-tRNA(Arg) + AMP + diphosphate</text>
        <dbReference type="Rhea" id="RHEA:20301"/>
        <dbReference type="Rhea" id="RHEA-COMP:9658"/>
        <dbReference type="Rhea" id="RHEA-COMP:9673"/>
        <dbReference type="ChEBI" id="CHEBI:30616"/>
        <dbReference type="ChEBI" id="CHEBI:32682"/>
        <dbReference type="ChEBI" id="CHEBI:33019"/>
        <dbReference type="ChEBI" id="CHEBI:78442"/>
        <dbReference type="ChEBI" id="CHEBI:78513"/>
        <dbReference type="ChEBI" id="CHEBI:456215"/>
        <dbReference type="EC" id="6.1.1.19"/>
    </reaction>
</comment>
<evidence type="ECO:0000256" key="2">
    <source>
        <dbReference type="ARBA" id="ARBA00005594"/>
    </source>
</evidence>
<dbReference type="InterPro" id="IPR036695">
    <property type="entry name" value="Arg-tRNA-synth_N_sf"/>
</dbReference>
<evidence type="ECO:0000256" key="3">
    <source>
        <dbReference type="ARBA" id="ARBA00011245"/>
    </source>
</evidence>
<dbReference type="InterPro" id="IPR009080">
    <property type="entry name" value="tRNAsynth_Ia_anticodon-bd"/>
</dbReference>
<keyword evidence="4 11" id="KW-0963">Cytoplasm</keyword>
<dbReference type="SUPFAM" id="SSF47323">
    <property type="entry name" value="Anticodon-binding domain of a subclass of class I aminoacyl-tRNA synthetases"/>
    <property type="match status" value="1"/>
</dbReference>
<name>A0A1G6TW14_9ACTN</name>
<dbReference type="EMBL" id="FNAD01000003">
    <property type="protein sequence ID" value="SDD33104.1"/>
    <property type="molecule type" value="Genomic_DNA"/>
</dbReference>
<dbReference type="Gene3D" id="3.30.1360.70">
    <property type="entry name" value="Arginyl tRNA synthetase N-terminal domain"/>
    <property type="match status" value="1"/>
</dbReference>
<dbReference type="PANTHER" id="PTHR11956:SF5">
    <property type="entry name" value="ARGININE--TRNA LIGASE, CYTOPLASMIC"/>
    <property type="match status" value="1"/>
</dbReference>
<dbReference type="Gene3D" id="3.40.50.620">
    <property type="entry name" value="HUPs"/>
    <property type="match status" value="1"/>
</dbReference>
<evidence type="ECO:0000259" key="13">
    <source>
        <dbReference type="SMART" id="SM00836"/>
    </source>
</evidence>
<dbReference type="EC" id="6.1.1.19" evidence="11"/>
<dbReference type="InterPro" id="IPR005148">
    <property type="entry name" value="Arg-tRNA-synth_N"/>
</dbReference>
<dbReference type="GO" id="GO:0006420">
    <property type="term" value="P:arginyl-tRNA aminoacylation"/>
    <property type="evidence" value="ECO:0007669"/>
    <property type="project" value="UniProtKB-UniRule"/>
</dbReference>
<dbReference type="NCBIfam" id="TIGR00456">
    <property type="entry name" value="argS"/>
    <property type="match status" value="1"/>
</dbReference>
<dbReference type="Pfam" id="PF05746">
    <property type="entry name" value="DALR_1"/>
    <property type="match status" value="1"/>
</dbReference>
<evidence type="ECO:0000313" key="15">
    <source>
        <dbReference type="EMBL" id="SDD33104.1"/>
    </source>
</evidence>
<feature type="domain" description="Arginyl tRNA synthetase N-terminal" evidence="14">
    <location>
        <begin position="25"/>
        <end position="114"/>
    </location>
</feature>
<dbReference type="SMART" id="SM00836">
    <property type="entry name" value="DALR_1"/>
    <property type="match status" value="1"/>
</dbReference>
<evidence type="ECO:0000313" key="16">
    <source>
        <dbReference type="Proteomes" id="UP000198949"/>
    </source>
</evidence>
<gene>
    <name evidence="11" type="primary">argS</name>
    <name evidence="15" type="ORF">SAMN05216270_103180</name>
</gene>
<dbReference type="FunFam" id="3.40.50.620:FF:000062">
    <property type="entry name" value="Arginine--tRNA ligase"/>
    <property type="match status" value="1"/>
</dbReference>
<dbReference type="GO" id="GO:0005524">
    <property type="term" value="F:ATP binding"/>
    <property type="evidence" value="ECO:0007669"/>
    <property type="project" value="UniProtKB-UniRule"/>
</dbReference>
<keyword evidence="6 11" id="KW-0547">Nucleotide-binding</keyword>
<dbReference type="InterPro" id="IPR014729">
    <property type="entry name" value="Rossmann-like_a/b/a_fold"/>
</dbReference>
<keyword evidence="9 11" id="KW-0030">Aminoacyl-tRNA synthetase</keyword>
<dbReference type="PROSITE" id="PS00178">
    <property type="entry name" value="AA_TRNA_LIGASE_I"/>
    <property type="match status" value="1"/>
</dbReference>
<protein>
    <recommendedName>
        <fullName evidence="11">Arginine--tRNA ligase</fullName>
        <ecNumber evidence="11">6.1.1.19</ecNumber>
    </recommendedName>
    <alternativeName>
        <fullName evidence="11">Arginyl-tRNA synthetase</fullName>
        <shortName evidence="11">ArgRS</shortName>
    </alternativeName>
</protein>
<comment type="subunit">
    <text evidence="3 11">Monomer.</text>
</comment>
<evidence type="ECO:0000256" key="11">
    <source>
        <dbReference type="HAMAP-Rule" id="MF_00123"/>
    </source>
</evidence>
<dbReference type="SUPFAM" id="SSF52374">
    <property type="entry name" value="Nucleotidylyl transferase"/>
    <property type="match status" value="1"/>
</dbReference>